<dbReference type="EMBL" id="MU001637">
    <property type="protein sequence ID" value="KAF2481797.1"/>
    <property type="molecule type" value="Genomic_DNA"/>
</dbReference>
<evidence type="ECO:0000256" key="1">
    <source>
        <dbReference type="ARBA" id="ARBA00004496"/>
    </source>
</evidence>
<organism evidence="4 5">
    <name type="scientific">Neohortaea acidophila</name>
    <dbReference type="NCBI Taxonomy" id="245834"/>
    <lineage>
        <taxon>Eukaryota</taxon>
        <taxon>Fungi</taxon>
        <taxon>Dikarya</taxon>
        <taxon>Ascomycota</taxon>
        <taxon>Pezizomycotina</taxon>
        <taxon>Dothideomycetes</taxon>
        <taxon>Dothideomycetidae</taxon>
        <taxon>Mycosphaerellales</taxon>
        <taxon>Teratosphaeriaceae</taxon>
        <taxon>Neohortaea</taxon>
    </lineage>
</organism>
<comment type="subcellular location">
    <subcellularLocation>
        <location evidence="1">Cytoplasm</location>
    </subcellularLocation>
</comment>
<gene>
    <name evidence="4" type="ORF">BDY17DRAFT_267915</name>
</gene>
<dbReference type="GO" id="GO:0005737">
    <property type="term" value="C:cytoplasm"/>
    <property type="evidence" value="ECO:0007669"/>
    <property type="project" value="UniProtKB-SubCell"/>
</dbReference>
<feature type="domain" description="Centrosomin N-terminal motif 1" evidence="3">
    <location>
        <begin position="26"/>
        <end position="70"/>
    </location>
</feature>
<keyword evidence="2" id="KW-0963">Cytoplasm</keyword>
<dbReference type="InterPro" id="IPR012943">
    <property type="entry name" value="Cnn_1N"/>
</dbReference>
<evidence type="ECO:0000313" key="5">
    <source>
        <dbReference type="Proteomes" id="UP000799767"/>
    </source>
</evidence>
<evidence type="ECO:0000256" key="2">
    <source>
        <dbReference type="ARBA" id="ARBA00022490"/>
    </source>
</evidence>
<dbReference type="RefSeq" id="XP_033588367.1">
    <property type="nucleotide sequence ID" value="XM_033731915.1"/>
</dbReference>
<sequence>MLDSTPIPHLHKPGEGGVLDNGNMLSLRDQEAKLDQIQKDNFGLKLKIHYLEEALRKTGTQFQQATLKEN</sequence>
<dbReference type="GO" id="GO:0005815">
    <property type="term" value="C:microtubule organizing center"/>
    <property type="evidence" value="ECO:0007669"/>
    <property type="project" value="InterPro"/>
</dbReference>
<proteinExistence type="predicted"/>
<dbReference type="OrthoDB" id="10255000at2759"/>
<feature type="non-terminal residue" evidence="4">
    <location>
        <position position="70"/>
    </location>
</feature>
<reference evidence="4" key="1">
    <citation type="journal article" date="2020" name="Stud. Mycol.">
        <title>101 Dothideomycetes genomes: a test case for predicting lifestyles and emergence of pathogens.</title>
        <authorList>
            <person name="Haridas S."/>
            <person name="Albert R."/>
            <person name="Binder M."/>
            <person name="Bloem J."/>
            <person name="Labutti K."/>
            <person name="Salamov A."/>
            <person name="Andreopoulos B."/>
            <person name="Baker S."/>
            <person name="Barry K."/>
            <person name="Bills G."/>
            <person name="Bluhm B."/>
            <person name="Cannon C."/>
            <person name="Castanera R."/>
            <person name="Culley D."/>
            <person name="Daum C."/>
            <person name="Ezra D."/>
            <person name="Gonzalez J."/>
            <person name="Henrissat B."/>
            <person name="Kuo A."/>
            <person name="Liang C."/>
            <person name="Lipzen A."/>
            <person name="Lutzoni F."/>
            <person name="Magnuson J."/>
            <person name="Mondo S."/>
            <person name="Nolan M."/>
            <person name="Ohm R."/>
            <person name="Pangilinan J."/>
            <person name="Park H.-J."/>
            <person name="Ramirez L."/>
            <person name="Alfaro M."/>
            <person name="Sun H."/>
            <person name="Tritt A."/>
            <person name="Yoshinaga Y."/>
            <person name="Zwiers L.-H."/>
            <person name="Turgeon B."/>
            <person name="Goodwin S."/>
            <person name="Spatafora J."/>
            <person name="Crous P."/>
            <person name="Grigoriev I."/>
        </authorList>
    </citation>
    <scope>NUCLEOTIDE SEQUENCE</scope>
    <source>
        <strain evidence="4">CBS 113389</strain>
    </source>
</reference>
<accession>A0A6A6PRF6</accession>
<dbReference type="GeneID" id="54472917"/>
<keyword evidence="5" id="KW-1185">Reference proteome</keyword>
<name>A0A6A6PRF6_9PEZI</name>
<dbReference type="Pfam" id="PF07989">
    <property type="entry name" value="Cnn_1N"/>
    <property type="match status" value="1"/>
</dbReference>
<evidence type="ECO:0000313" key="4">
    <source>
        <dbReference type="EMBL" id="KAF2481797.1"/>
    </source>
</evidence>
<protein>
    <recommendedName>
        <fullName evidence="3">Centrosomin N-terminal motif 1 domain-containing protein</fullName>
    </recommendedName>
</protein>
<dbReference type="AlphaFoldDB" id="A0A6A6PRF6"/>
<evidence type="ECO:0000259" key="3">
    <source>
        <dbReference type="Pfam" id="PF07989"/>
    </source>
</evidence>
<dbReference type="Proteomes" id="UP000799767">
    <property type="component" value="Unassembled WGS sequence"/>
</dbReference>